<evidence type="ECO:0000256" key="1">
    <source>
        <dbReference type="ARBA" id="ARBA00004781"/>
    </source>
</evidence>
<evidence type="ECO:0000256" key="6">
    <source>
        <dbReference type="RuleBase" id="RU364082"/>
    </source>
</evidence>
<comment type="caution">
    <text evidence="8">The sequence shown here is derived from an EMBL/GenBank/DDBJ whole genome shotgun (WGS) entry which is preliminary data.</text>
</comment>
<dbReference type="GO" id="GO:0008831">
    <property type="term" value="F:dTDP-4-dehydrorhamnose reductase activity"/>
    <property type="evidence" value="ECO:0007669"/>
    <property type="project" value="UniProtKB-EC"/>
</dbReference>
<keyword evidence="6" id="KW-0521">NADP</keyword>
<comment type="function">
    <text evidence="6">Catalyzes the reduction of dTDP-6-deoxy-L-lyxo-4-hexulose to yield dTDP-L-rhamnose.</text>
</comment>
<gene>
    <name evidence="8" type="primary">rfbD</name>
    <name evidence="8" type="ORF">H4P12_06700</name>
</gene>
<dbReference type="InterPro" id="IPR029903">
    <property type="entry name" value="RmlD-like-bd"/>
</dbReference>
<dbReference type="EC" id="1.1.1.133" evidence="3 6"/>
<dbReference type="Proteomes" id="UP000608594">
    <property type="component" value="Unassembled WGS sequence"/>
</dbReference>
<dbReference type="Gene3D" id="3.90.25.10">
    <property type="entry name" value="UDP-galactose 4-epimerase, domain 1"/>
    <property type="match status" value="1"/>
</dbReference>
<sequence length="283" mass="30886">MSRLLVFGRSGQVAQELAALTSEADFLGRGQINLTQIGEIANAVECRRPWAIINAAAYTAVDKAETEQAEAQFLNVEAPALMARAAGVLNIPFIHISTDYVFDGSGVEARSEDDPTGPLGIYGKTKLDGEKAIAAEGGHWAVMRTSWVFSSHGNNFVKTMLRLGRERDELNIVADQIGGPTPAKDIAATLLMMAEKMASDARIRGIYHYAGTPSVSWADFAREIFVQADINCTVHDISTADYPTPARRPANSRLSCLRLQDDLGIEQPDWRLGLRDVLNNLNR</sequence>
<evidence type="ECO:0000259" key="7">
    <source>
        <dbReference type="Pfam" id="PF04321"/>
    </source>
</evidence>
<name>A0A926GDC8_9RHOB</name>
<dbReference type="Gene3D" id="3.40.50.720">
    <property type="entry name" value="NAD(P)-binding Rossmann-like Domain"/>
    <property type="match status" value="1"/>
</dbReference>
<dbReference type="RefSeq" id="WP_187792895.1">
    <property type="nucleotide sequence ID" value="NZ_JACOQL010000002.1"/>
</dbReference>
<dbReference type="InterPro" id="IPR005913">
    <property type="entry name" value="dTDP_dehydrorham_reduct"/>
</dbReference>
<comment type="similarity">
    <text evidence="2 6">Belongs to the dTDP-4-dehydrorhamnose reductase family.</text>
</comment>
<dbReference type="NCBIfam" id="TIGR01214">
    <property type="entry name" value="rmlD"/>
    <property type="match status" value="1"/>
</dbReference>
<dbReference type="Pfam" id="PF04321">
    <property type="entry name" value="RmlD_sub_bind"/>
    <property type="match status" value="1"/>
</dbReference>
<evidence type="ECO:0000256" key="4">
    <source>
        <dbReference type="ARBA" id="ARBA00017099"/>
    </source>
</evidence>
<dbReference type="CDD" id="cd05254">
    <property type="entry name" value="dTDP_HR_like_SDR_e"/>
    <property type="match status" value="1"/>
</dbReference>
<keyword evidence="6 8" id="KW-0560">Oxidoreductase</keyword>
<evidence type="ECO:0000256" key="5">
    <source>
        <dbReference type="ARBA" id="ARBA00048200"/>
    </source>
</evidence>
<protein>
    <recommendedName>
        <fullName evidence="4 6">dTDP-4-dehydrorhamnose reductase</fullName>
        <ecNumber evidence="3 6">1.1.1.133</ecNumber>
    </recommendedName>
</protein>
<comment type="catalytic activity">
    <reaction evidence="5 6">
        <text>dTDP-beta-L-rhamnose + NADP(+) = dTDP-4-dehydro-beta-L-rhamnose + NADPH + H(+)</text>
        <dbReference type="Rhea" id="RHEA:21796"/>
        <dbReference type="ChEBI" id="CHEBI:15378"/>
        <dbReference type="ChEBI" id="CHEBI:57510"/>
        <dbReference type="ChEBI" id="CHEBI:57783"/>
        <dbReference type="ChEBI" id="CHEBI:58349"/>
        <dbReference type="ChEBI" id="CHEBI:62830"/>
        <dbReference type="EC" id="1.1.1.133"/>
    </reaction>
</comment>
<evidence type="ECO:0000313" key="8">
    <source>
        <dbReference type="EMBL" id="MBC9246406.1"/>
    </source>
</evidence>
<dbReference type="PANTHER" id="PTHR10491:SF4">
    <property type="entry name" value="METHIONINE ADENOSYLTRANSFERASE 2 SUBUNIT BETA"/>
    <property type="match status" value="1"/>
</dbReference>
<reference evidence="8" key="1">
    <citation type="submission" date="2020-08" db="EMBL/GenBank/DDBJ databases">
        <title>Paracoccus amoyensis sp. nov., isolated from the surface seawater at coast of Xiamen, Fujian.</title>
        <authorList>
            <person name="Lyu L."/>
        </authorList>
    </citation>
    <scope>NUCLEOTIDE SEQUENCE</scope>
    <source>
        <strain evidence="8">11-3</strain>
    </source>
</reference>
<dbReference type="PANTHER" id="PTHR10491">
    <property type="entry name" value="DTDP-4-DEHYDRORHAMNOSE REDUCTASE"/>
    <property type="match status" value="1"/>
</dbReference>
<accession>A0A926GDC8</accession>
<evidence type="ECO:0000313" key="9">
    <source>
        <dbReference type="Proteomes" id="UP000608594"/>
    </source>
</evidence>
<evidence type="ECO:0000256" key="2">
    <source>
        <dbReference type="ARBA" id="ARBA00010944"/>
    </source>
</evidence>
<proteinExistence type="inferred from homology"/>
<dbReference type="EMBL" id="JACOQL010000002">
    <property type="protein sequence ID" value="MBC9246406.1"/>
    <property type="molecule type" value="Genomic_DNA"/>
</dbReference>
<dbReference type="InterPro" id="IPR036291">
    <property type="entry name" value="NAD(P)-bd_dom_sf"/>
</dbReference>
<keyword evidence="9" id="KW-1185">Reference proteome</keyword>
<comment type="cofactor">
    <cofactor evidence="6">
        <name>Mg(2+)</name>
        <dbReference type="ChEBI" id="CHEBI:18420"/>
    </cofactor>
    <text evidence="6">Binds 1 Mg(2+) ion per monomer.</text>
</comment>
<dbReference type="SUPFAM" id="SSF51735">
    <property type="entry name" value="NAD(P)-binding Rossmann-fold domains"/>
    <property type="match status" value="1"/>
</dbReference>
<feature type="domain" description="RmlD-like substrate binding" evidence="7">
    <location>
        <begin position="3"/>
        <end position="281"/>
    </location>
</feature>
<evidence type="ECO:0000256" key="3">
    <source>
        <dbReference type="ARBA" id="ARBA00012929"/>
    </source>
</evidence>
<comment type="pathway">
    <text evidence="1 6">Carbohydrate biosynthesis; dTDP-L-rhamnose biosynthesis.</text>
</comment>
<dbReference type="AlphaFoldDB" id="A0A926GDC8"/>
<organism evidence="8 9">
    <name type="scientific">Paracoccus amoyensis</name>
    <dbReference type="NCBI Taxonomy" id="2760093"/>
    <lineage>
        <taxon>Bacteria</taxon>
        <taxon>Pseudomonadati</taxon>
        <taxon>Pseudomonadota</taxon>
        <taxon>Alphaproteobacteria</taxon>
        <taxon>Rhodobacterales</taxon>
        <taxon>Paracoccaceae</taxon>
        <taxon>Paracoccus</taxon>
    </lineage>
</organism>